<organism evidence="4 5">
    <name type="scientific">Pseudocercospora eumusae</name>
    <dbReference type="NCBI Taxonomy" id="321146"/>
    <lineage>
        <taxon>Eukaryota</taxon>
        <taxon>Fungi</taxon>
        <taxon>Dikarya</taxon>
        <taxon>Ascomycota</taxon>
        <taxon>Pezizomycotina</taxon>
        <taxon>Dothideomycetes</taxon>
        <taxon>Dothideomycetidae</taxon>
        <taxon>Mycosphaerellales</taxon>
        <taxon>Mycosphaerellaceae</taxon>
        <taxon>Pseudocercospora</taxon>
    </lineage>
</organism>
<keyword evidence="3" id="KW-0732">Signal</keyword>
<comment type="caution">
    <text evidence="4">The sequence shown here is derived from an EMBL/GenBank/DDBJ whole genome shotgun (WGS) entry which is preliminary data.</text>
</comment>
<feature type="compositionally biased region" description="Polar residues" evidence="1">
    <location>
        <begin position="108"/>
        <end position="122"/>
    </location>
</feature>
<gene>
    <name evidence="4" type="ORF">AC578_5015</name>
</gene>
<keyword evidence="5" id="KW-1185">Reference proteome</keyword>
<evidence type="ECO:0008006" key="6">
    <source>
        <dbReference type="Google" id="ProtNLM"/>
    </source>
</evidence>
<protein>
    <recommendedName>
        <fullName evidence="6">Mid2 domain-containing protein</fullName>
    </recommendedName>
</protein>
<feature type="chain" id="PRO_5007806100" description="Mid2 domain-containing protein" evidence="3">
    <location>
        <begin position="20"/>
        <end position="266"/>
    </location>
</feature>
<keyword evidence="2" id="KW-1133">Transmembrane helix</keyword>
<dbReference type="STRING" id="321146.A0A139GWZ9"/>
<feature type="region of interest" description="Disordered" evidence="1">
    <location>
        <begin position="93"/>
        <end position="122"/>
    </location>
</feature>
<dbReference type="OrthoDB" id="3640451at2759"/>
<keyword evidence="2" id="KW-0812">Transmembrane</keyword>
<proteinExistence type="predicted"/>
<evidence type="ECO:0000313" key="4">
    <source>
        <dbReference type="EMBL" id="KXS94734.1"/>
    </source>
</evidence>
<evidence type="ECO:0000256" key="2">
    <source>
        <dbReference type="SAM" id="Phobius"/>
    </source>
</evidence>
<feature type="signal peptide" evidence="3">
    <location>
        <begin position="1"/>
        <end position="19"/>
    </location>
</feature>
<evidence type="ECO:0000256" key="1">
    <source>
        <dbReference type="SAM" id="MobiDB-lite"/>
    </source>
</evidence>
<reference evidence="4 5" key="1">
    <citation type="submission" date="2015-07" db="EMBL/GenBank/DDBJ databases">
        <title>Comparative genomics of the Sigatoka disease complex on banana suggests a link between parallel evolutionary changes in Pseudocercospora fijiensis and Pseudocercospora eumusae and increased virulence on the banana host.</title>
        <authorList>
            <person name="Chang T.-C."/>
            <person name="Salvucci A."/>
            <person name="Crous P.W."/>
            <person name="Stergiopoulos I."/>
        </authorList>
    </citation>
    <scope>NUCLEOTIDE SEQUENCE [LARGE SCALE GENOMIC DNA]</scope>
    <source>
        <strain evidence="4 5">CBS 114824</strain>
    </source>
</reference>
<name>A0A139GWZ9_9PEZI</name>
<dbReference type="AlphaFoldDB" id="A0A139GWZ9"/>
<keyword evidence="2" id="KW-0472">Membrane</keyword>
<sequence length="266" mass="29385">MRLLLLWKAIVALTSVAEAQQLAFITPNGGDPTQYTEGQQIQIRWTTPFHLTNLEVWQGPRQDGSYGMHTLKCCVAVSQQFRIQQIPRLVANPTPAKAQPDTPAKAQANATTHATSSESSGVSHQAEIGAALGIGLAGAVAIMICCVLWLRKKYLYKKYLDKQGLKDAQQHKLGYARQVPTELDEKLQYNLYQSSVRASFTTTGTAASGKAPSYFDPFEFEDEDGKIREGWYSLWGDGRPSRMSSAPRGKSLMSKSRLAKPEPAFF</sequence>
<evidence type="ECO:0000256" key="3">
    <source>
        <dbReference type="SAM" id="SignalP"/>
    </source>
</evidence>
<evidence type="ECO:0000313" key="5">
    <source>
        <dbReference type="Proteomes" id="UP000070133"/>
    </source>
</evidence>
<feature type="transmembrane region" description="Helical" evidence="2">
    <location>
        <begin position="128"/>
        <end position="150"/>
    </location>
</feature>
<accession>A0A139GWZ9</accession>
<feature type="region of interest" description="Disordered" evidence="1">
    <location>
        <begin position="239"/>
        <end position="266"/>
    </location>
</feature>
<dbReference type="EMBL" id="LFZN01000263">
    <property type="protein sequence ID" value="KXS94734.1"/>
    <property type="molecule type" value="Genomic_DNA"/>
</dbReference>
<dbReference type="Proteomes" id="UP000070133">
    <property type="component" value="Unassembled WGS sequence"/>
</dbReference>